<evidence type="ECO:0000259" key="1">
    <source>
        <dbReference type="Pfam" id="PF06114"/>
    </source>
</evidence>
<dbReference type="Gene3D" id="1.10.10.2910">
    <property type="match status" value="1"/>
</dbReference>
<organism evidence="2">
    <name type="scientific">Siphoviridae sp. ctcfw7</name>
    <dbReference type="NCBI Taxonomy" id="2826394"/>
    <lineage>
        <taxon>Viruses</taxon>
        <taxon>Duplodnaviria</taxon>
        <taxon>Heunggongvirae</taxon>
        <taxon>Uroviricota</taxon>
        <taxon>Caudoviricetes</taxon>
    </lineage>
</organism>
<sequence>MTIAHEILHLILHQPVALTLYRRTDDLPVYKNPEWQAECFAGELLMPYDQIKDMTEEEIVEQCKVSERAAHYQKTHI</sequence>
<dbReference type="Pfam" id="PF06114">
    <property type="entry name" value="Peptidase_M78"/>
    <property type="match status" value="1"/>
</dbReference>
<name>A0A8S5MH40_9CAUD</name>
<dbReference type="EMBL" id="BK014898">
    <property type="protein sequence ID" value="DAD81235.1"/>
    <property type="molecule type" value="Genomic_DNA"/>
</dbReference>
<feature type="domain" description="IrrE N-terminal-like" evidence="1">
    <location>
        <begin position="2"/>
        <end position="62"/>
    </location>
</feature>
<evidence type="ECO:0000313" key="2">
    <source>
        <dbReference type="EMBL" id="DAD81235.1"/>
    </source>
</evidence>
<protein>
    <submittedName>
        <fullName evidence="2">IrrE N-terminal-like domain</fullName>
    </submittedName>
</protein>
<proteinExistence type="predicted"/>
<reference evidence="2" key="1">
    <citation type="journal article" date="2021" name="Proc. Natl. Acad. Sci. U.S.A.">
        <title>A Catalog of Tens of Thousands of Viruses from Human Metagenomes Reveals Hidden Associations with Chronic Diseases.</title>
        <authorList>
            <person name="Tisza M.J."/>
            <person name="Buck C.B."/>
        </authorList>
    </citation>
    <scope>NUCLEOTIDE SEQUENCE</scope>
    <source>
        <strain evidence="2">Ctcfw7</strain>
    </source>
</reference>
<dbReference type="InterPro" id="IPR010359">
    <property type="entry name" value="IrrE_HExxH"/>
</dbReference>
<accession>A0A8S5MH40</accession>